<dbReference type="Proteomes" id="UP001479436">
    <property type="component" value="Unassembled WGS sequence"/>
</dbReference>
<dbReference type="InterPro" id="IPR017437">
    <property type="entry name" value="ATP-NAD_kinase_PpnK-typ_C"/>
</dbReference>
<evidence type="ECO:0000256" key="1">
    <source>
        <dbReference type="ARBA" id="ARBA00010995"/>
    </source>
</evidence>
<keyword evidence="2 6" id="KW-0808">Transferase</keyword>
<keyword evidence="3 6" id="KW-0418">Kinase</keyword>
<reference evidence="6 7" key="1">
    <citation type="submission" date="2023-04" db="EMBL/GenBank/DDBJ databases">
        <title>Genome of Basidiobolus ranarum AG-B5.</title>
        <authorList>
            <person name="Stajich J.E."/>
            <person name="Carter-House D."/>
            <person name="Gryganskyi A."/>
        </authorList>
    </citation>
    <scope>NUCLEOTIDE SEQUENCE [LARGE SCALE GENOMIC DNA]</scope>
    <source>
        <strain evidence="6 7">AG-B5</strain>
    </source>
</reference>
<dbReference type="PANTHER" id="PTHR20275">
    <property type="entry name" value="NAD KINASE"/>
    <property type="match status" value="1"/>
</dbReference>
<dbReference type="GO" id="GO:0042736">
    <property type="term" value="F:NADH kinase activity"/>
    <property type="evidence" value="ECO:0007669"/>
    <property type="project" value="UniProtKB-EC"/>
</dbReference>
<dbReference type="Pfam" id="PF01513">
    <property type="entry name" value="NAD_kinase"/>
    <property type="match status" value="1"/>
</dbReference>
<dbReference type="Pfam" id="PF20143">
    <property type="entry name" value="NAD_kinase_C"/>
    <property type="match status" value="1"/>
</dbReference>
<keyword evidence="5" id="KW-0520">NAD</keyword>
<accession>A0ABR2W9G7</accession>
<dbReference type="InterPro" id="IPR002504">
    <property type="entry name" value="NADK"/>
</dbReference>
<keyword evidence="4" id="KW-0521">NADP</keyword>
<dbReference type="InterPro" id="IPR017438">
    <property type="entry name" value="ATP-NAD_kinase_N"/>
</dbReference>
<evidence type="ECO:0000256" key="2">
    <source>
        <dbReference type="ARBA" id="ARBA00022679"/>
    </source>
</evidence>
<proteinExistence type="inferred from homology"/>
<dbReference type="EMBL" id="JASJQH010006921">
    <property type="protein sequence ID" value="KAK9727431.1"/>
    <property type="molecule type" value="Genomic_DNA"/>
</dbReference>
<dbReference type="HAMAP" id="MF_00361">
    <property type="entry name" value="NAD_kinase"/>
    <property type="match status" value="1"/>
</dbReference>
<dbReference type="SUPFAM" id="SSF111331">
    <property type="entry name" value="NAD kinase/diacylglycerol kinase-like"/>
    <property type="match status" value="1"/>
</dbReference>
<keyword evidence="7" id="KW-1185">Reference proteome</keyword>
<protein>
    <submittedName>
        <fullName evidence="6">NADH kinase pos5</fullName>
        <ecNumber evidence="6">2.7.1.86</ecNumber>
    </submittedName>
</protein>
<dbReference type="InterPro" id="IPR016064">
    <property type="entry name" value="NAD/diacylglycerol_kinase_sf"/>
</dbReference>
<evidence type="ECO:0000256" key="4">
    <source>
        <dbReference type="ARBA" id="ARBA00022857"/>
    </source>
</evidence>
<sequence>MLPFTLSNFSAVKKLSCTPQLFNKLRYLHSSLNSTVTLPTKVVSRRQAFTKGNKSKPIFLSTPGGCSNLIWNNAPRTVLLVKKPNDPKTEQKLSEMVRWIHETHPEINIVLEPSVARRLQKEFPFVHVVPDGDLKEYERTVDFVVTLGGDGTIMHVSTLFCGPAPPVLSFSMGTLGFLIRHHIQDFEQAFEQMLHGNVSLLDRMRLTCSIHKADGERIVWKGTKTSDMLAMNEINVHRGRSPHLAKLDVQVNGHDLTTGLSDGLLIATPTGSTAYSLSAGGSIVHPAVQTLLLTPICPRSLSFRPVLFPIDTSLKVKLSTSSRGRADVSIDGRVICVLPKGGYVEVRTSQYPVPCVNNPSEGNTWIRDINQLLKWNQGFATKTSILENNRIDL</sequence>
<dbReference type="Gene3D" id="2.60.200.30">
    <property type="entry name" value="Probable inorganic polyphosphate/atp-NAD kinase, domain 2"/>
    <property type="match status" value="1"/>
</dbReference>
<evidence type="ECO:0000256" key="3">
    <source>
        <dbReference type="ARBA" id="ARBA00022777"/>
    </source>
</evidence>
<evidence type="ECO:0000313" key="7">
    <source>
        <dbReference type="Proteomes" id="UP001479436"/>
    </source>
</evidence>
<comment type="caution">
    <text evidence="6">The sequence shown here is derived from an EMBL/GenBank/DDBJ whole genome shotgun (WGS) entry which is preliminary data.</text>
</comment>
<name>A0ABR2W9G7_9FUNG</name>
<evidence type="ECO:0000256" key="5">
    <source>
        <dbReference type="ARBA" id="ARBA00023027"/>
    </source>
</evidence>
<dbReference type="EC" id="2.7.1.86" evidence="6"/>
<evidence type="ECO:0000313" key="6">
    <source>
        <dbReference type="EMBL" id="KAK9727431.1"/>
    </source>
</evidence>
<dbReference type="Gene3D" id="3.40.50.10330">
    <property type="entry name" value="Probable inorganic polyphosphate/atp-NAD kinase, domain 1"/>
    <property type="match status" value="1"/>
</dbReference>
<organism evidence="6 7">
    <name type="scientific">Basidiobolus ranarum</name>
    <dbReference type="NCBI Taxonomy" id="34480"/>
    <lineage>
        <taxon>Eukaryota</taxon>
        <taxon>Fungi</taxon>
        <taxon>Fungi incertae sedis</taxon>
        <taxon>Zoopagomycota</taxon>
        <taxon>Entomophthoromycotina</taxon>
        <taxon>Basidiobolomycetes</taxon>
        <taxon>Basidiobolales</taxon>
        <taxon>Basidiobolaceae</taxon>
        <taxon>Basidiobolus</taxon>
    </lineage>
</organism>
<dbReference type="PANTHER" id="PTHR20275:SF26">
    <property type="entry name" value="NADH KINASE POS5, MITOCHONDRIAL"/>
    <property type="match status" value="1"/>
</dbReference>
<comment type="similarity">
    <text evidence="1">Belongs to the NAD kinase family.</text>
</comment>
<gene>
    <name evidence="6" type="primary">POS5_1</name>
    <name evidence="6" type="ORF">K7432_001870</name>
</gene>